<evidence type="ECO:0000313" key="3">
    <source>
        <dbReference type="Proteomes" id="UP000652760"/>
    </source>
</evidence>
<reference evidence="3" key="1">
    <citation type="submission" date="2021-01" db="EMBL/GenBank/DDBJ databases">
        <title>Genome public.</title>
        <authorList>
            <person name="Liu C."/>
            <person name="Sun Q."/>
        </authorList>
    </citation>
    <scope>NUCLEOTIDE SEQUENCE [LARGE SCALE GENOMIC DNA]</scope>
    <source>
        <strain evidence="3">YIM B02556</strain>
    </source>
</reference>
<keyword evidence="3" id="KW-1185">Reference proteome</keyword>
<gene>
    <name evidence="2" type="ORF">JHL17_30520</name>
</gene>
<dbReference type="InterPro" id="IPR027383">
    <property type="entry name" value="Znf_put"/>
</dbReference>
<name>A0ABS1FEA9_9PROT</name>
<dbReference type="Gene3D" id="1.10.10.1320">
    <property type="entry name" value="Anti-sigma factor, zinc-finger domain"/>
    <property type="match status" value="1"/>
</dbReference>
<comment type="caution">
    <text evidence="2">The sequence shown here is derived from an EMBL/GenBank/DDBJ whole genome shotgun (WGS) entry which is preliminary data.</text>
</comment>
<dbReference type="Proteomes" id="UP000652760">
    <property type="component" value="Unassembled WGS sequence"/>
</dbReference>
<dbReference type="InterPro" id="IPR041916">
    <property type="entry name" value="Anti_sigma_zinc_sf"/>
</dbReference>
<accession>A0ABS1FEA9</accession>
<proteinExistence type="predicted"/>
<organism evidence="2 3">
    <name type="scientific">Azospirillum endophyticum</name>
    <dbReference type="NCBI Taxonomy" id="2800326"/>
    <lineage>
        <taxon>Bacteria</taxon>
        <taxon>Pseudomonadati</taxon>
        <taxon>Pseudomonadota</taxon>
        <taxon>Alphaproteobacteria</taxon>
        <taxon>Rhodospirillales</taxon>
        <taxon>Azospirillaceae</taxon>
        <taxon>Azospirillum</taxon>
    </lineage>
</organism>
<protein>
    <recommendedName>
        <fullName evidence="1">Putative zinc-finger domain-containing protein</fullName>
    </recommendedName>
</protein>
<dbReference type="RefSeq" id="WP_200198358.1">
    <property type="nucleotide sequence ID" value="NZ_JAENHM010000073.1"/>
</dbReference>
<sequence>MKRVTMTDINAYLDGALDERERAEFESVVESDPGAKALLALHRQHVEELHRLYDPVLNEEVPHRMIELLRKRNG</sequence>
<dbReference type="Pfam" id="PF13490">
    <property type="entry name" value="zf-HC2"/>
    <property type="match status" value="1"/>
</dbReference>
<evidence type="ECO:0000259" key="1">
    <source>
        <dbReference type="Pfam" id="PF13490"/>
    </source>
</evidence>
<dbReference type="EMBL" id="JAENHM010000073">
    <property type="protein sequence ID" value="MBK1841739.1"/>
    <property type="molecule type" value="Genomic_DNA"/>
</dbReference>
<evidence type="ECO:0000313" key="2">
    <source>
        <dbReference type="EMBL" id="MBK1841739.1"/>
    </source>
</evidence>
<feature type="domain" description="Putative zinc-finger" evidence="1">
    <location>
        <begin position="8"/>
        <end position="26"/>
    </location>
</feature>